<evidence type="ECO:0000256" key="1">
    <source>
        <dbReference type="SAM" id="MobiDB-lite"/>
    </source>
</evidence>
<feature type="region of interest" description="Disordered" evidence="1">
    <location>
        <begin position="81"/>
        <end position="102"/>
    </location>
</feature>
<dbReference type="EMBL" id="SGPK01001160">
    <property type="protein sequence ID" value="THG94108.1"/>
    <property type="molecule type" value="Genomic_DNA"/>
</dbReference>
<evidence type="ECO:0000313" key="2">
    <source>
        <dbReference type="EMBL" id="THG94108.1"/>
    </source>
</evidence>
<dbReference type="AlphaFoldDB" id="A0A4S4K8B0"/>
<sequence>MPDASTAFYVNNVPLLLPPFLSPSLHPASSSCTPLHSTHPTPDLPTPASRCVGTTPPHIVHFHSGRASSVPSLLAAPRLHGPVPVRPVPAPPAAAALLTGRP</sequence>
<keyword evidence="3" id="KW-1185">Reference proteome</keyword>
<name>A0A4S4K8B0_9AGAM</name>
<accession>A0A4S4K8B0</accession>
<feature type="non-terminal residue" evidence="2">
    <location>
        <position position="102"/>
    </location>
</feature>
<reference evidence="2 3" key="1">
    <citation type="submission" date="2019-02" db="EMBL/GenBank/DDBJ databases">
        <title>Genome sequencing of the rare red list fungi Phellinidium pouzarii.</title>
        <authorList>
            <person name="Buettner E."/>
            <person name="Kellner H."/>
        </authorList>
    </citation>
    <scope>NUCLEOTIDE SEQUENCE [LARGE SCALE GENOMIC DNA]</scope>
    <source>
        <strain evidence="2 3">DSM 108285</strain>
    </source>
</reference>
<dbReference type="Proteomes" id="UP000308199">
    <property type="component" value="Unassembled WGS sequence"/>
</dbReference>
<organism evidence="2 3">
    <name type="scientific">Phellinidium pouzarii</name>
    <dbReference type="NCBI Taxonomy" id="167371"/>
    <lineage>
        <taxon>Eukaryota</taxon>
        <taxon>Fungi</taxon>
        <taxon>Dikarya</taxon>
        <taxon>Basidiomycota</taxon>
        <taxon>Agaricomycotina</taxon>
        <taxon>Agaricomycetes</taxon>
        <taxon>Hymenochaetales</taxon>
        <taxon>Hymenochaetaceae</taxon>
        <taxon>Phellinidium</taxon>
    </lineage>
</organism>
<comment type="caution">
    <text evidence="2">The sequence shown here is derived from an EMBL/GenBank/DDBJ whole genome shotgun (WGS) entry which is preliminary data.</text>
</comment>
<feature type="region of interest" description="Disordered" evidence="1">
    <location>
        <begin position="26"/>
        <end position="52"/>
    </location>
</feature>
<evidence type="ECO:0000313" key="3">
    <source>
        <dbReference type="Proteomes" id="UP000308199"/>
    </source>
</evidence>
<gene>
    <name evidence="2" type="ORF">EW145_g8209</name>
</gene>
<proteinExistence type="predicted"/>
<protein>
    <submittedName>
        <fullName evidence="2">Uncharacterized protein</fullName>
    </submittedName>
</protein>